<keyword evidence="3 6" id="KW-0493">Microtubule</keyword>
<feature type="region of interest" description="Disordered" evidence="8">
    <location>
        <begin position="886"/>
        <end position="935"/>
    </location>
</feature>
<evidence type="ECO:0000256" key="3">
    <source>
        <dbReference type="ARBA" id="ARBA00022701"/>
    </source>
</evidence>
<dbReference type="Gene3D" id="1.10.418.10">
    <property type="entry name" value="Calponin-like domain"/>
    <property type="match status" value="1"/>
</dbReference>
<evidence type="ECO:0000259" key="10">
    <source>
        <dbReference type="PROSITE" id="PS51508"/>
    </source>
</evidence>
<dbReference type="FunFam" id="1.10.418.10:FF:000109">
    <property type="entry name" value="Patronin (microtubule-binding protein) homolog"/>
    <property type="match status" value="1"/>
</dbReference>
<dbReference type="GO" id="GO:0036449">
    <property type="term" value="C:microtubule minus-end"/>
    <property type="evidence" value="ECO:0007669"/>
    <property type="project" value="EnsemblMetazoa"/>
</dbReference>
<dbReference type="SMART" id="SM01051">
    <property type="entry name" value="CAMSAP_CKK"/>
    <property type="match status" value="1"/>
</dbReference>
<evidence type="ECO:0000256" key="6">
    <source>
        <dbReference type="PROSITE-ProRule" id="PRU00841"/>
    </source>
</evidence>
<dbReference type="SUPFAM" id="SSF50346">
    <property type="entry name" value="PRC-barrel domain"/>
    <property type="match status" value="1"/>
</dbReference>
<accession>E3MB47</accession>
<feature type="region of interest" description="Disordered" evidence="8">
    <location>
        <begin position="1015"/>
        <end position="1062"/>
    </location>
</feature>
<evidence type="ECO:0000256" key="1">
    <source>
        <dbReference type="ARBA" id="ARBA00004245"/>
    </source>
</evidence>
<evidence type="ECO:0000256" key="4">
    <source>
        <dbReference type="ARBA" id="ARBA00023054"/>
    </source>
</evidence>
<dbReference type="PANTHER" id="PTHR21595:SF0">
    <property type="entry name" value="PATRONIN"/>
    <property type="match status" value="1"/>
</dbReference>
<evidence type="ECO:0000256" key="2">
    <source>
        <dbReference type="ARBA" id="ARBA00022490"/>
    </source>
</evidence>
<dbReference type="GO" id="GO:0002119">
    <property type="term" value="P:nematode larval development"/>
    <property type="evidence" value="ECO:0007669"/>
    <property type="project" value="EnsemblMetazoa"/>
</dbReference>
<comment type="subcellular location">
    <subcellularLocation>
        <location evidence="1">Cytoplasm</location>
        <location evidence="1">Cytoskeleton</location>
    </subcellularLocation>
</comment>
<dbReference type="Pfam" id="PF08683">
    <property type="entry name" value="CAMSAP_CKK"/>
    <property type="match status" value="1"/>
</dbReference>
<feature type="coiled-coil region" evidence="7">
    <location>
        <begin position="951"/>
        <end position="1010"/>
    </location>
</feature>
<comment type="domain">
    <text evidence="6">The CKK domain binds microtubules.</text>
</comment>
<dbReference type="InterPro" id="IPR011033">
    <property type="entry name" value="PRC_barrel-like_sf"/>
</dbReference>
<dbReference type="InterPro" id="IPR036872">
    <property type="entry name" value="CH_dom_sf"/>
</dbReference>
<evidence type="ECO:0000313" key="12">
    <source>
        <dbReference type="Proteomes" id="UP000008281"/>
    </source>
</evidence>
<dbReference type="OMA" id="LTNWGMT"/>
<feature type="compositionally biased region" description="Polar residues" evidence="8">
    <location>
        <begin position="1034"/>
        <end position="1062"/>
    </location>
</feature>
<dbReference type="eggNOG" id="KOG3654">
    <property type="taxonomic scope" value="Eukaryota"/>
</dbReference>
<dbReference type="EMBL" id="DS268432">
    <property type="protein sequence ID" value="EFO97358.1"/>
    <property type="molecule type" value="Genomic_DNA"/>
</dbReference>
<dbReference type="InterPro" id="IPR014797">
    <property type="entry name" value="CKK_CAMSAP"/>
</dbReference>
<dbReference type="CDD" id="cd00014">
    <property type="entry name" value="CH_SF"/>
    <property type="match status" value="1"/>
</dbReference>
<dbReference type="STRING" id="31234.E3MB47"/>
<dbReference type="AlphaFoldDB" id="E3MB47"/>
<feature type="compositionally biased region" description="Basic and acidic residues" evidence="8">
    <location>
        <begin position="900"/>
        <end position="915"/>
    </location>
</feature>
<dbReference type="InterPro" id="IPR058042">
    <property type="entry name" value="CAMSAP_N"/>
</dbReference>
<dbReference type="InterPro" id="IPR032940">
    <property type="entry name" value="CAMSAP"/>
</dbReference>
<evidence type="ECO:0000256" key="5">
    <source>
        <dbReference type="ARBA" id="ARBA00023212"/>
    </source>
</evidence>
<feature type="compositionally biased region" description="Polar residues" evidence="8">
    <location>
        <begin position="437"/>
        <end position="450"/>
    </location>
</feature>
<dbReference type="SUPFAM" id="SSF47576">
    <property type="entry name" value="Calponin-homology domain, CH-domain"/>
    <property type="match status" value="1"/>
</dbReference>
<dbReference type="GO" id="GO:0031122">
    <property type="term" value="P:cytoplasmic microtubule organization"/>
    <property type="evidence" value="ECO:0007669"/>
    <property type="project" value="EnsemblMetazoa"/>
</dbReference>
<feature type="compositionally biased region" description="Polar residues" evidence="8">
    <location>
        <begin position="579"/>
        <end position="594"/>
    </location>
</feature>
<dbReference type="Gene3D" id="3.10.20.360">
    <property type="entry name" value="CKK domain"/>
    <property type="match status" value="1"/>
</dbReference>
<feature type="region of interest" description="Disordered" evidence="8">
    <location>
        <begin position="771"/>
        <end position="799"/>
    </location>
</feature>
<dbReference type="GO" id="GO:0005516">
    <property type="term" value="F:calmodulin binding"/>
    <property type="evidence" value="ECO:0007669"/>
    <property type="project" value="InterPro"/>
</dbReference>
<dbReference type="InterPro" id="IPR038209">
    <property type="entry name" value="CKK_dom_sf"/>
</dbReference>
<dbReference type="InParanoid" id="E3MB47"/>
<dbReference type="PROSITE" id="PS50021">
    <property type="entry name" value="CH"/>
    <property type="match status" value="1"/>
</dbReference>
<dbReference type="GO" id="GO:0051011">
    <property type="term" value="F:microtubule minus-end binding"/>
    <property type="evidence" value="ECO:0007669"/>
    <property type="project" value="EnsemblMetazoa"/>
</dbReference>
<evidence type="ECO:0000259" key="9">
    <source>
        <dbReference type="PROSITE" id="PS50021"/>
    </source>
</evidence>
<name>E3MB47_CAERE</name>
<gene>
    <name evidence="11" type="primary">Cre-pqn-34</name>
    <name evidence="11" type="ORF">CRE_16698</name>
</gene>
<evidence type="ECO:0000256" key="8">
    <source>
        <dbReference type="SAM" id="MobiDB-lite"/>
    </source>
</evidence>
<proteinExistence type="inferred from homology"/>
<keyword evidence="12" id="KW-1185">Reference proteome</keyword>
<organism evidence="12">
    <name type="scientific">Caenorhabditis remanei</name>
    <name type="common">Caenorhabditis vulgaris</name>
    <dbReference type="NCBI Taxonomy" id="31234"/>
    <lineage>
        <taxon>Eukaryota</taxon>
        <taxon>Metazoa</taxon>
        <taxon>Ecdysozoa</taxon>
        <taxon>Nematoda</taxon>
        <taxon>Chromadorea</taxon>
        <taxon>Rhabditida</taxon>
        <taxon>Rhabditina</taxon>
        <taxon>Rhabditomorpha</taxon>
        <taxon>Rhabditoidea</taxon>
        <taxon>Rhabditidae</taxon>
        <taxon>Peloderinae</taxon>
        <taxon>Caenorhabditis</taxon>
    </lineage>
</organism>
<feature type="compositionally biased region" description="Low complexity" evidence="8">
    <location>
        <begin position="773"/>
        <end position="787"/>
    </location>
</feature>
<sequence>MQHSYLFKNEQKKKLTPRLRPAVLNFLSFHSLFLCILDTCVFCCEIEVAYPSPSRRYRCSVFFLPSKRYPHNYSQFSPISEAEAEGLKSVEKMDFALPALLAIEDYDENEGKLAASIRWLISRVYEEKRDVPDKLRDGVQRDENGHFQIDEAVLGALCNGSLYAQAAAKIFKESALVTKSHGAVLAVLTDYGIDVLHEGNELVEEAQLVASSPFNMSAHLAIVDALMMAHLRDVIPVSRVVEAVSRHTAVESSEKPIDSVDALLFWINKICLLVRDDVEREDSAINIPEMEDLYEDISDGQCLCALLHWYRPQEMPVADISFNEAATTRDCQYNLMLLQQFCHHHLINDPFHFEIEDLLYLRDSLQMNVNAFLADLFLQFEPPVTPEPVETPRVGPSPRRFVPASAIPDLRAANAAARSSMHNRNRPRMYNPPPAASHSQGPSRSVSRMSQDSLFYSRPASIALQRRSMDQDSVTDFQTIRQGFENQAGTAQLNRYDGNVTASVRLAMEEKRRKHDQQMAQMNSANETERLEKSKAAFFALRKNENDQTNKGKEEWYDHFEAKLRALELRVGLEDGEDGTQSARLNRASSQPSVVQGAGQPYPANYMTLPMNAAAQMTQSYIQHPQTPHDYYMQQQLQQQQQAQAQSNYANPSQFLQKIIVFQLRNSLSNGMINHAGYMVQSMYPGDYQQQQLQMQQGQMPVQPVGAYTPEGYFIPHHMQPIPVQQGYPQMQQSGIGFNGMANAQPGFNMEGSPAQMGYIQTANMPLDMEMSQQQQQPSQPLAQPQQMHPPNHNAFHLHSKSDDATQMQADPPLEINRNLTNWGMTYKQEMPARTIASRRTWQNETFIKNELDLVNSKDSVPHITDETTIQPEETARRFPELMLDNHSENLAPGGRGHSRYSDRDDLSTGRKSDDSPTDTPGRTFGDEESSGGNMEQIAAERRIAKKAALIAKTMKRKEEIEGKVDLAEQRNAERRQVENEKKELALRKKVEKEQQRQKILEEYKRKKLEKELGAELSARSTGRGHSQPPFIRTKSQMSEVTESRTNTPRMRGQSSVEQRLSVSSLAEPTHKLFAKTVTKSNRGLINNALQFSVFPGAVNNATRQATITQMASSSSKHFLLLFRDQKCQYRGLYTWDEVSDTAVKISGQGPPKCTEAMMNMMFKYDSGAKNFSQIATKHLSATIDGFAILDQYWQKPRIPHSGTPAHKTN</sequence>
<dbReference type="Pfam" id="PF11971">
    <property type="entry name" value="CAMSAP_CH"/>
    <property type="match status" value="1"/>
</dbReference>
<keyword evidence="5" id="KW-0206">Cytoskeleton</keyword>
<dbReference type="FunCoup" id="E3MB47">
    <property type="interactions" value="1685"/>
</dbReference>
<dbReference type="GO" id="GO:0007026">
    <property type="term" value="P:negative regulation of microtubule depolymerization"/>
    <property type="evidence" value="ECO:0007669"/>
    <property type="project" value="TreeGrafter"/>
</dbReference>
<dbReference type="OrthoDB" id="2125658at2759"/>
<evidence type="ECO:0000256" key="7">
    <source>
        <dbReference type="SAM" id="Coils"/>
    </source>
</evidence>
<dbReference type="Pfam" id="PF25532">
    <property type="entry name" value="CH_CAMSAP2_N"/>
    <property type="match status" value="1"/>
</dbReference>
<dbReference type="InterPro" id="IPR001715">
    <property type="entry name" value="CH_dom"/>
</dbReference>
<feature type="region of interest" description="Disordered" evidence="8">
    <location>
        <begin position="414"/>
        <end position="450"/>
    </location>
</feature>
<dbReference type="Proteomes" id="UP000008281">
    <property type="component" value="Unassembled WGS sequence"/>
</dbReference>
<evidence type="ECO:0000313" key="11">
    <source>
        <dbReference type="EMBL" id="EFO97358.1"/>
    </source>
</evidence>
<feature type="region of interest" description="Disordered" evidence="8">
    <location>
        <begin position="575"/>
        <end position="596"/>
    </location>
</feature>
<keyword evidence="4 7" id="KW-0175">Coiled coil</keyword>
<comment type="similarity">
    <text evidence="6">Belongs to the CAMSAP1 family.</text>
</comment>
<reference evidence="11" key="1">
    <citation type="submission" date="2007-07" db="EMBL/GenBank/DDBJ databases">
        <title>PCAP assembly of the Caenorhabditis remanei genome.</title>
        <authorList>
            <consortium name="The Caenorhabditis remanei Sequencing Consortium"/>
            <person name="Wilson R.K."/>
        </authorList>
    </citation>
    <scope>NUCLEOTIDE SEQUENCE [LARGE SCALE GENOMIC DNA]</scope>
    <source>
        <strain evidence="11">PB4641</strain>
    </source>
</reference>
<protein>
    <submittedName>
        <fullName evidence="11">CRE-PQN-34 protein</fullName>
    </submittedName>
</protein>
<dbReference type="HOGENOM" id="CLU_274207_0_0_1"/>
<feature type="domain" description="Calponin-homology (CH)" evidence="9">
    <location>
        <begin position="257"/>
        <end position="381"/>
    </location>
</feature>
<keyword evidence="2" id="KW-0963">Cytoplasm</keyword>
<feature type="domain" description="CKK" evidence="10">
    <location>
        <begin position="1070"/>
        <end position="1207"/>
    </location>
</feature>
<dbReference type="InterPro" id="IPR022613">
    <property type="entry name" value="CH_CAMSAP_2"/>
</dbReference>
<dbReference type="PANTHER" id="PTHR21595">
    <property type="entry name" value="PATRONIN"/>
    <property type="match status" value="1"/>
</dbReference>
<dbReference type="SMART" id="SM00033">
    <property type="entry name" value="CH"/>
    <property type="match status" value="1"/>
</dbReference>
<dbReference type="PROSITE" id="PS51508">
    <property type="entry name" value="CKK"/>
    <property type="match status" value="1"/>
</dbReference>